<evidence type="ECO:0000259" key="11">
    <source>
        <dbReference type="PROSITE" id="PS51376"/>
    </source>
</evidence>
<comment type="function">
    <text evidence="9">Essential for sperm motility and is involved in the regulation of the beating frequency of motile cilia on the epithelial cells of the respiratory tract. Required for the establishment of radial spokes in sperm flagella.</text>
</comment>
<feature type="compositionally biased region" description="Acidic residues" evidence="10">
    <location>
        <begin position="1342"/>
        <end position="1351"/>
    </location>
</feature>
<dbReference type="Pfam" id="PF12018">
    <property type="entry name" value="FAP206"/>
    <property type="match status" value="1"/>
</dbReference>
<keyword evidence="5" id="KW-0970">Cilium biogenesis/degradation</keyword>
<dbReference type="GO" id="GO:0003356">
    <property type="term" value="P:regulation of cilium beat frequency"/>
    <property type="evidence" value="ECO:0007669"/>
    <property type="project" value="TreeGrafter"/>
</dbReference>
<feature type="compositionally biased region" description="Basic and acidic residues" evidence="10">
    <location>
        <begin position="1389"/>
        <end position="1415"/>
    </location>
</feature>
<evidence type="ECO:0000256" key="5">
    <source>
        <dbReference type="ARBA" id="ARBA00022794"/>
    </source>
</evidence>
<evidence type="ECO:0000256" key="9">
    <source>
        <dbReference type="ARBA" id="ARBA00045321"/>
    </source>
</evidence>
<evidence type="ECO:0000256" key="10">
    <source>
        <dbReference type="SAM" id="MobiDB-lite"/>
    </source>
</evidence>
<feature type="compositionally biased region" description="Acidic residues" evidence="10">
    <location>
        <begin position="1436"/>
        <end position="1447"/>
    </location>
</feature>
<evidence type="ECO:0000256" key="1">
    <source>
        <dbReference type="ARBA" id="ARBA00004430"/>
    </source>
</evidence>
<feature type="domain" description="DBB" evidence="11">
    <location>
        <begin position="723"/>
        <end position="862"/>
    </location>
</feature>
<dbReference type="PROSITE" id="PS51376">
    <property type="entry name" value="DBB"/>
    <property type="match status" value="1"/>
</dbReference>
<feature type="region of interest" description="Disordered" evidence="10">
    <location>
        <begin position="1192"/>
        <end position="1217"/>
    </location>
</feature>
<dbReference type="EMBL" id="CADCXU010002819">
    <property type="protein sequence ID" value="CAA9994925.1"/>
    <property type="molecule type" value="Genomic_DNA"/>
</dbReference>
<feature type="region of interest" description="Disordered" evidence="10">
    <location>
        <begin position="1286"/>
        <end position="1318"/>
    </location>
</feature>
<dbReference type="OrthoDB" id="8192811at2759"/>
<accession>A0A6H5FXV7</accession>
<feature type="region of interest" description="Disordered" evidence="10">
    <location>
        <begin position="654"/>
        <end position="706"/>
    </location>
</feature>
<evidence type="ECO:0000256" key="4">
    <source>
        <dbReference type="ARBA" id="ARBA00022490"/>
    </source>
</evidence>
<feature type="region of interest" description="Disordered" evidence="10">
    <location>
        <begin position="1339"/>
        <end position="1462"/>
    </location>
</feature>
<keyword evidence="4" id="KW-0963">Cytoplasm</keyword>
<evidence type="ECO:0000313" key="12">
    <source>
        <dbReference type="EMBL" id="CAA9994925.1"/>
    </source>
</evidence>
<evidence type="ECO:0000256" key="3">
    <source>
        <dbReference type="ARBA" id="ARBA00021602"/>
    </source>
</evidence>
<evidence type="ECO:0000256" key="2">
    <source>
        <dbReference type="ARBA" id="ARBA00010500"/>
    </source>
</evidence>
<keyword evidence="6" id="KW-0969">Cilium</keyword>
<sequence>MFEELALSKDAPAMREHLGDQRSIKRFLPHQDEFRPSISVSVVHIRFSPVCTKAAMKRNQKSKKLESGYTPLGGKLFRYFWEGNFGLRDHENFKSEDHVVEEDRKLLNLHAQPLIRHVILYDRAKPDEAMILRQISLITIIMANMGKPTDPAIYKHAEAALASVMSKKEIINFTQLDLEKKRKRLQEIIKLVSGIWIFNQARSDSAAMPDGNSVNELTTLLTLAISSTRSEISQFLEKISKWIHNLEQTIENCFEWDPKNPNLLNYIEPDMDDREFDFVKNVLTLWQQIKIVLRTMHKNVSTHSYEQLKSEDEMRSKVLIVLDKVKRKKLGVPSKEVYPDFLNLSQHWAGFQRRLILINEYNQMLKKMHEYARVQGLPSSIVRVIEEVAWKRGDSVNDEEEETQQHLGPSLSVEILTEVQGLTLEFDGFCPVWLVLTGGLLLSARTNVGVIKYIDKYYGFRDARALNVFSHAPEMFVNKVYTFGRFNPEYIDLLKLRKGLEHGWESNKTGRRKRDKFTQSEIHPVQEYHDYQYRHSIWQLKRDACKFADLRGCRMAVTQTTLSHWRRTVQEQTYSRKETTCQTTKENSTSVPKLQNFAFGLRGQRDEVQHDAILTRPVDERLTGCVSCVRVSHDSDTDYSINMGVKSKQLPTWRSYKSDDVQIGQSERGRRADGPERRRRLRLSPPDRHRVSGISGRPRLQPRSPDPRFHVATCVGPCYASGSQSADTRRPPPLEYVAAKKSLIRAISVGINSDPAVPLDLFRFEQWRKQTVKDQDATFVGSCLQTSVIVAVNVERNGRSLGHKLVKCESKLRELDQLLRTTDNPLVFMCQSLGITNVDKDQLDDFLVSAFKKNMPPNFNLLNSHPLKNGHSKEEYPTLLHFAAKYGLEKLCWQLIECPGGEYACQMQNCNQHNPADIAQYAGHTKLANALHGYLKIWHQMTELTSMYTYLKEVTEKPAGKESVEFGDGNYLLPRPINDTYLIPPKARPVVPTSLPLHDGYQSPSSVPRDYFAEHLQSPKDGALAMPPLTTKEAFQIPPSPTEDYQMPLTPKEIYNLPGSPMENYQSPPHARPFTPMTPSTPSSPLDGPKFSTAYLHMHSPVSDNGSHCSHFDQILGPEKKYTSHPSNENLSIASSGGHHYINTSCSASTCSKSPQDELLEIINDFKNNVFTISEVEKLVENWRNRNDVQQSFREKQISSGEKSSPTQSHGPDFTFPDSRLQAVQEHEAITSGDDEYVKACPNERLPPLALPPRRFGFPPPFQVEKTVVEVHRSDETLKKSDNKIQLDEPTVTKTLGGKAENENENLEDDKVSEAGKTDILENTEMKSEEPRKMATLAKMESDDDEMEILEQSDKLLKDIAETLPNYESQEDALSPPESAFTENGTFIEESRDTSSDQVELDTKDEIELETKESSESSDNDQEVNRAEDGSRDGSDEKEDSSSNEEEPLLKEEPAAQMPNSRHERTFANYYVNVDHTATLTKDSNKMAAKFGANKQQSQCRSQGYMNVETVPEQMREYVNVCVYPKPPLPPKFKYKNVLL</sequence>
<dbReference type="Pfam" id="PF14545">
    <property type="entry name" value="DBB"/>
    <property type="match status" value="1"/>
</dbReference>
<feature type="compositionally biased region" description="Polar residues" evidence="10">
    <location>
        <begin position="1198"/>
        <end position="1210"/>
    </location>
</feature>
<keyword evidence="7" id="KW-0206">Cytoskeleton</keyword>
<dbReference type="Proteomes" id="UP000479000">
    <property type="component" value="Unassembled WGS sequence"/>
</dbReference>
<dbReference type="PANTHER" id="PTHR21442">
    <property type="entry name" value="CILIA- AND FLAGELLA-ASSOCIATED PROTEIN 206"/>
    <property type="match status" value="1"/>
</dbReference>
<keyword evidence="8" id="KW-0966">Cell projection</keyword>
<feature type="compositionally biased region" description="Basic and acidic residues" evidence="10">
    <location>
        <begin position="1352"/>
        <end position="1361"/>
    </location>
</feature>
<comment type="similarity">
    <text evidence="2">Belongs to the CFAP206 family.</text>
</comment>
<dbReference type="InterPro" id="IPR021897">
    <property type="entry name" value="FAP206"/>
</dbReference>
<feature type="compositionally biased region" description="Basic and acidic residues" evidence="10">
    <location>
        <begin position="1309"/>
        <end position="1318"/>
    </location>
</feature>
<proteinExistence type="inferred from homology"/>
<protein>
    <recommendedName>
        <fullName evidence="3">Cilia- and flagella-associated protein 206</fullName>
    </recommendedName>
</protein>
<dbReference type="InterPro" id="IPR017893">
    <property type="entry name" value="DBB_domain"/>
</dbReference>
<dbReference type="GO" id="GO:0005930">
    <property type="term" value="C:axoneme"/>
    <property type="evidence" value="ECO:0007669"/>
    <property type="project" value="UniProtKB-SubCell"/>
</dbReference>
<dbReference type="SMART" id="SM01282">
    <property type="entry name" value="DBB"/>
    <property type="match status" value="1"/>
</dbReference>
<comment type="subcellular location">
    <subcellularLocation>
        <location evidence="1">Cytoplasm</location>
        <location evidence="1">Cytoskeleton</location>
        <location evidence="1">Cilium axoneme</location>
    </subcellularLocation>
</comment>
<dbReference type="GO" id="GO:0036064">
    <property type="term" value="C:ciliary basal body"/>
    <property type="evidence" value="ECO:0007669"/>
    <property type="project" value="TreeGrafter"/>
</dbReference>
<feature type="compositionally biased region" description="Basic and acidic residues" evidence="10">
    <location>
        <begin position="1423"/>
        <end position="1435"/>
    </location>
</feature>
<organism evidence="12 13">
    <name type="scientific">Nesidiocoris tenuis</name>
    <dbReference type="NCBI Taxonomy" id="355587"/>
    <lineage>
        <taxon>Eukaryota</taxon>
        <taxon>Metazoa</taxon>
        <taxon>Ecdysozoa</taxon>
        <taxon>Arthropoda</taxon>
        <taxon>Hexapoda</taxon>
        <taxon>Insecta</taxon>
        <taxon>Pterygota</taxon>
        <taxon>Neoptera</taxon>
        <taxon>Paraneoptera</taxon>
        <taxon>Hemiptera</taxon>
        <taxon>Heteroptera</taxon>
        <taxon>Panheteroptera</taxon>
        <taxon>Cimicomorpha</taxon>
        <taxon>Miridae</taxon>
        <taxon>Dicyphina</taxon>
        <taxon>Nesidiocoris</taxon>
    </lineage>
</organism>
<reference evidence="12 13" key="1">
    <citation type="submission" date="2020-02" db="EMBL/GenBank/DDBJ databases">
        <authorList>
            <person name="Ferguson B K."/>
        </authorList>
    </citation>
    <scope>NUCLEOTIDE SEQUENCE [LARGE SCALE GENOMIC DNA]</scope>
</reference>
<gene>
    <name evidence="12" type="ORF">NTEN_LOCUS1741</name>
</gene>
<feature type="compositionally biased region" description="Basic and acidic residues" evidence="10">
    <location>
        <begin position="667"/>
        <end position="676"/>
    </location>
</feature>
<evidence type="ECO:0000256" key="7">
    <source>
        <dbReference type="ARBA" id="ARBA00023212"/>
    </source>
</evidence>
<keyword evidence="13" id="KW-1185">Reference proteome</keyword>
<evidence type="ECO:0000256" key="8">
    <source>
        <dbReference type="ARBA" id="ARBA00023273"/>
    </source>
</evidence>
<dbReference type="GO" id="GO:0030030">
    <property type="term" value="P:cell projection organization"/>
    <property type="evidence" value="ECO:0007669"/>
    <property type="project" value="UniProtKB-KW"/>
</dbReference>
<evidence type="ECO:0000256" key="6">
    <source>
        <dbReference type="ARBA" id="ARBA00023069"/>
    </source>
</evidence>
<name>A0A6H5FXV7_9HEMI</name>
<evidence type="ECO:0000313" key="13">
    <source>
        <dbReference type="Proteomes" id="UP000479000"/>
    </source>
</evidence>
<dbReference type="PANTHER" id="PTHR21442:SF0">
    <property type="entry name" value="CILIA- AND FLAGELLA-ASSOCIATED PROTEIN 206"/>
    <property type="match status" value="1"/>
</dbReference>